<evidence type="ECO:0000313" key="2">
    <source>
        <dbReference type="EMBL" id="GFY37636.1"/>
    </source>
</evidence>
<dbReference type="Proteomes" id="UP000886998">
    <property type="component" value="Unassembled WGS sequence"/>
</dbReference>
<reference evidence="2" key="1">
    <citation type="submission" date="2020-08" db="EMBL/GenBank/DDBJ databases">
        <title>Multicomponent nature underlies the extraordinary mechanical properties of spider dragline silk.</title>
        <authorList>
            <person name="Kono N."/>
            <person name="Nakamura H."/>
            <person name="Mori M."/>
            <person name="Yoshida Y."/>
            <person name="Ohtoshi R."/>
            <person name="Malay A.D."/>
            <person name="Moran D.A.P."/>
            <person name="Tomita M."/>
            <person name="Numata K."/>
            <person name="Arakawa K."/>
        </authorList>
    </citation>
    <scope>NUCLEOTIDE SEQUENCE</scope>
</reference>
<feature type="region of interest" description="Disordered" evidence="1">
    <location>
        <begin position="51"/>
        <end position="75"/>
    </location>
</feature>
<accession>A0A8X7BMK2</accession>
<dbReference type="EMBL" id="BMAV01000393">
    <property type="protein sequence ID" value="GFY37636.1"/>
    <property type="molecule type" value="Genomic_DNA"/>
</dbReference>
<dbReference type="AlphaFoldDB" id="A0A8X7BMK2"/>
<gene>
    <name evidence="2" type="ORF">TNIN_145581</name>
</gene>
<feature type="region of interest" description="Disordered" evidence="1">
    <location>
        <begin position="1"/>
        <end position="31"/>
    </location>
</feature>
<evidence type="ECO:0000313" key="3">
    <source>
        <dbReference type="Proteomes" id="UP000886998"/>
    </source>
</evidence>
<proteinExistence type="predicted"/>
<name>A0A8X7BMK2_9ARAC</name>
<keyword evidence="3" id="KW-1185">Reference proteome</keyword>
<feature type="compositionally biased region" description="Polar residues" evidence="1">
    <location>
        <begin position="15"/>
        <end position="31"/>
    </location>
</feature>
<comment type="caution">
    <text evidence="2">The sequence shown here is derived from an EMBL/GenBank/DDBJ whole genome shotgun (WGS) entry which is preliminary data.</text>
</comment>
<sequence length="75" mass="8194">MDMTTDQPNVMELSLPSSTDSTRPGTPTVTNCERLYDITTDIKSLESSLGKIQSTIRAPPPNGINDDNDPTPWTN</sequence>
<organism evidence="2 3">
    <name type="scientific">Trichonephila inaurata madagascariensis</name>
    <dbReference type="NCBI Taxonomy" id="2747483"/>
    <lineage>
        <taxon>Eukaryota</taxon>
        <taxon>Metazoa</taxon>
        <taxon>Ecdysozoa</taxon>
        <taxon>Arthropoda</taxon>
        <taxon>Chelicerata</taxon>
        <taxon>Arachnida</taxon>
        <taxon>Araneae</taxon>
        <taxon>Araneomorphae</taxon>
        <taxon>Entelegynae</taxon>
        <taxon>Araneoidea</taxon>
        <taxon>Nephilidae</taxon>
        <taxon>Trichonephila</taxon>
        <taxon>Trichonephila inaurata</taxon>
    </lineage>
</organism>
<protein>
    <submittedName>
        <fullName evidence="2">Uncharacterized protein</fullName>
    </submittedName>
</protein>
<evidence type="ECO:0000256" key="1">
    <source>
        <dbReference type="SAM" id="MobiDB-lite"/>
    </source>
</evidence>